<dbReference type="Proteomes" id="UP001157167">
    <property type="component" value="Unassembled WGS sequence"/>
</dbReference>
<feature type="coiled-coil region" evidence="1">
    <location>
        <begin position="335"/>
        <end position="362"/>
    </location>
</feature>
<feature type="transmembrane region" description="Helical" evidence="2">
    <location>
        <begin position="437"/>
        <end position="458"/>
    </location>
</feature>
<evidence type="ECO:0000313" key="4">
    <source>
        <dbReference type="EMBL" id="GLT21017.1"/>
    </source>
</evidence>
<evidence type="ECO:0000259" key="3">
    <source>
        <dbReference type="Pfam" id="PF13807"/>
    </source>
</evidence>
<dbReference type="PANTHER" id="PTHR32309:SF13">
    <property type="entry name" value="FERRIC ENTEROBACTIN TRANSPORT PROTEIN FEPE"/>
    <property type="match status" value="1"/>
</dbReference>
<dbReference type="PANTHER" id="PTHR32309">
    <property type="entry name" value="TYROSINE-PROTEIN KINASE"/>
    <property type="match status" value="1"/>
</dbReference>
<keyword evidence="1" id="KW-0175">Coiled coil</keyword>
<dbReference type="InterPro" id="IPR014345">
    <property type="entry name" value="XrtA_polysacc_chain"/>
</dbReference>
<dbReference type="InterPro" id="IPR032807">
    <property type="entry name" value="GNVR"/>
</dbReference>
<gene>
    <name evidence="4" type="ORF">GCM10007933_04690</name>
</gene>
<organism evidence="4 5">
    <name type="scientific">Zoogloea oryzae</name>
    <dbReference type="NCBI Taxonomy" id="310767"/>
    <lineage>
        <taxon>Bacteria</taxon>
        <taxon>Pseudomonadati</taxon>
        <taxon>Pseudomonadota</taxon>
        <taxon>Betaproteobacteria</taxon>
        <taxon>Rhodocyclales</taxon>
        <taxon>Zoogloeaceae</taxon>
        <taxon>Zoogloea</taxon>
    </lineage>
</organism>
<keyword evidence="2" id="KW-0472">Membrane</keyword>
<reference evidence="5" key="1">
    <citation type="journal article" date="2019" name="Int. J. Syst. Evol. Microbiol.">
        <title>The Global Catalogue of Microorganisms (GCM) 10K type strain sequencing project: providing services to taxonomists for standard genome sequencing and annotation.</title>
        <authorList>
            <consortium name="The Broad Institute Genomics Platform"/>
            <consortium name="The Broad Institute Genome Sequencing Center for Infectious Disease"/>
            <person name="Wu L."/>
            <person name="Ma J."/>
        </authorList>
    </citation>
    <scope>NUCLEOTIDE SEQUENCE [LARGE SCALE GENOMIC DNA]</scope>
    <source>
        <strain evidence="5">NBRC 102407</strain>
    </source>
</reference>
<feature type="transmembrane region" description="Helical" evidence="2">
    <location>
        <begin position="20"/>
        <end position="40"/>
    </location>
</feature>
<keyword evidence="2" id="KW-0812">Transmembrane</keyword>
<evidence type="ECO:0000256" key="1">
    <source>
        <dbReference type="SAM" id="Coils"/>
    </source>
</evidence>
<protein>
    <submittedName>
        <fullName evidence="4">Chain-length determining protein</fullName>
    </submittedName>
</protein>
<dbReference type="NCBIfam" id="TIGR03007">
    <property type="entry name" value="pepcterm_ChnLen"/>
    <property type="match status" value="1"/>
</dbReference>
<feature type="transmembrane region" description="Helical" evidence="2">
    <location>
        <begin position="500"/>
        <end position="522"/>
    </location>
</feature>
<name>A0ABQ6F705_9RHOO</name>
<dbReference type="EMBL" id="BSPX01000003">
    <property type="protein sequence ID" value="GLT21017.1"/>
    <property type="molecule type" value="Genomic_DNA"/>
</dbReference>
<dbReference type="InterPro" id="IPR050445">
    <property type="entry name" value="Bact_polysacc_biosynth/exp"/>
</dbReference>
<keyword evidence="5" id="KW-1185">Reference proteome</keyword>
<keyword evidence="2" id="KW-1133">Transmembrane helix</keyword>
<feature type="coiled-coil region" evidence="1">
    <location>
        <begin position="168"/>
        <end position="245"/>
    </location>
</feature>
<evidence type="ECO:0000256" key="2">
    <source>
        <dbReference type="SAM" id="Phobius"/>
    </source>
</evidence>
<dbReference type="Pfam" id="PF13807">
    <property type="entry name" value="GNVR"/>
    <property type="match status" value="1"/>
</dbReference>
<proteinExistence type="predicted"/>
<comment type="caution">
    <text evidence="4">The sequence shown here is derived from an EMBL/GenBank/DDBJ whole genome shotgun (WGS) entry which is preliminary data.</text>
</comment>
<sequence length="526" mass="57863">MEDILRQLSVTLRGMWLYRWWGLAAAWIVGPIIAAIVYLLPDRYESSARVYVDTQSILKPLMSGLAVQPNVDQQIGILSRTLISRPNVEKLIRMADLDLAAKTKEDRETLVINVTKALQIREAGRDNLYTLAYTDTDPERAKRVVQSMVSIFVESGLGDKRKDSDTARRFIEEQIKAYEQKLIEAENRLKEYKVRNMGTLGAGGQDYFRKMSEVSEQLNQAKLALREAENSRDALKRQLSGEESVALPEKMSSASLASMPVPELDDRIESMKKSLDGLLLKYTDKHPDVVGARKVIEELEAQKSAELQARRKAAASAASGAGASVGSSSNVNPVFQQMRLSLAEAEANVASLRARVAEYDSRLQALGAASRTLPQLETEFTQLNRDYDINKKNYDALVARRESATMAVEMGATSGVADFRLIDPPTVPSKPSAPNRLLLMPAAGLAALLIGGIVSFLISQIRPVFSDTQVLREVTGLAVLGAVSMIGDTDRMRNQRRSKVFFLGGVGALVGLFGAMTVWLLLARMG</sequence>
<accession>A0ABQ6F705</accession>
<feature type="domain" description="Tyrosine-protein kinase G-rich" evidence="3">
    <location>
        <begin position="377"/>
        <end position="456"/>
    </location>
</feature>
<dbReference type="RefSeq" id="WP_153160979.1">
    <property type="nucleotide sequence ID" value="NZ_BSPX01000003.1"/>
</dbReference>
<evidence type="ECO:0000313" key="5">
    <source>
        <dbReference type="Proteomes" id="UP001157167"/>
    </source>
</evidence>